<protein>
    <recommendedName>
        <fullName evidence="4">SH3 domain-containing protein</fullName>
    </recommendedName>
</protein>
<evidence type="ECO:0000313" key="2">
    <source>
        <dbReference type="EMBL" id="MBO0947118.1"/>
    </source>
</evidence>
<comment type="caution">
    <text evidence="2">The sequence shown here is derived from an EMBL/GenBank/DDBJ whole genome shotgun (WGS) entry which is preliminary data.</text>
</comment>
<evidence type="ECO:0000256" key="1">
    <source>
        <dbReference type="SAM" id="SignalP"/>
    </source>
</evidence>
<organism evidence="2 3">
    <name type="scientific">Fibrella forsythiae</name>
    <dbReference type="NCBI Taxonomy" id="2817061"/>
    <lineage>
        <taxon>Bacteria</taxon>
        <taxon>Pseudomonadati</taxon>
        <taxon>Bacteroidota</taxon>
        <taxon>Cytophagia</taxon>
        <taxon>Cytophagales</taxon>
        <taxon>Spirosomataceae</taxon>
        <taxon>Fibrella</taxon>
    </lineage>
</organism>
<accession>A0ABS3JAW2</accession>
<dbReference type="EMBL" id="JAFMYW010000001">
    <property type="protein sequence ID" value="MBO0947118.1"/>
    <property type="molecule type" value="Genomic_DNA"/>
</dbReference>
<feature type="chain" id="PRO_5046306776" description="SH3 domain-containing protein" evidence="1">
    <location>
        <begin position="21"/>
        <end position="378"/>
    </location>
</feature>
<sequence length="378" mass="41147">MKTVLLRLFLLLAGMAPVCAQTIPVDTSNGKPYYILLKDGSHIQGRIIKRDSTMYTVRMKNGQLTYVETALFGQISSVAPTMTDTAAYFSQQSYARPNASPPVQTTVSPSQYEITLTDGTTLNAVVLSQDSSRVVVKTEALGTVYIPARRIVRMERVQNPDKQAAQQRKRSSGSPNLFPQYLNFLPSAYQAERGRVYFRNSSVYISQFDVGITDNWSVGASFFTFVPSLFGSLSTKVSVPVGVRVRLGIQAQLLYGSLFDRTASTGLIQGIVSIGDSQNNVTVGLGTGTSRYSIGQIGSVSIVRKLRPSLTFISENILLFGGSNSRYSIGKLSAGLRFDRVRHSFDLSANIPFGPDGIVSGSNVVLFPTASYQVRLGK</sequence>
<dbReference type="Proteomes" id="UP000664628">
    <property type="component" value="Unassembled WGS sequence"/>
</dbReference>
<keyword evidence="1" id="KW-0732">Signal</keyword>
<keyword evidence="3" id="KW-1185">Reference proteome</keyword>
<evidence type="ECO:0008006" key="4">
    <source>
        <dbReference type="Google" id="ProtNLM"/>
    </source>
</evidence>
<reference evidence="2 3" key="1">
    <citation type="submission" date="2021-03" db="EMBL/GenBank/DDBJ databases">
        <title>Fibrella sp. HMF5405 genome sequencing and assembly.</title>
        <authorList>
            <person name="Kang H."/>
            <person name="Kim H."/>
            <person name="Bae S."/>
            <person name="Joh K."/>
        </authorList>
    </citation>
    <scope>NUCLEOTIDE SEQUENCE [LARGE SCALE GENOMIC DNA]</scope>
    <source>
        <strain evidence="2 3">HMF5405</strain>
    </source>
</reference>
<dbReference type="RefSeq" id="WP_207327038.1">
    <property type="nucleotide sequence ID" value="NZ_JAFMYW010000001.1"/>
</dbReference>
<feature type="signal peptide" evidence="1">
    <location>
        <begin position="1"/>
        <end position="20"/>
    </location>
</feature>
<evidence type="ECO:0000313" key="3">
    <source>
        <dbReference type="Proteomes" id="UP000664628"/>
    </source>
</evidence>
<proteinExistence type="predicted"/>
<name>A0ABS3JAW2_9BACT</name>
<gene>
    <name evidence="2" type="ORF">J2I46_00885</name>
</gene>